<organism evidence="2 3">
    <name type="scientific">Ambrosia artemisiifolia</name>
    <name type="common">Common ragweed</name>
    <dbReference type="NCBI Taxonomy" id="4212"/>
    <lineage>
        <taxon>Eukaryota</taxon>
        <taxon>Viridiplantae</taxon>
        <taxon>Streptophyta</taxon>
        <taxon>Embryophyta</taxon>
        <taxon>Tracheophyta</taxon>
        <taxon>Spermatophyta</taxon>
        <taxon>Magnoliopsida</taxon>
        <taxon>eudicotyledons</taxon>
        <taxon>Gunneridae</taxon>
        <taxon>Pentapetalae</taxon>
        <taxon>asterids</taxon>
        <taxon>campanulids</taxon>
        <taxon>Asterales</taxon>
        <taxon>Asteraceae</taxon>
        <taxon>Asteroideae</taxon>
        <taxon>Heliantheae alliance</taxon>
        <taxon>Heliantheae</taxon>
        <taxon>Ambrosia</taxon>
    </lineage>
</organism>
<dbReference type="EMBL" id="JAMZMK010006395">
    <property type="protein sequence ID" value="KAI7749209.1"/>
    <property type="molecule type" value="Genomic_DNA"/>
</dbReference>
<proteinExistence type="predicted"/>
<sequence length="869" mass="98421">MAAKSDFAQKLLNDLRLRKERMGASQGSSRNHAMARDAYRDPGNLQRGSRHTKSYGGSKSSNQQLVPSGGSSQQIVTYTGRQRHQRSESMGDLSMAFTYAVKHGGKLLNVDFSNASNTNKMIDFLNQIGRRSFEGANARNGTMSTSLVKHRASNGVVAPALSTIQIKEISKGVQNLYEIIRSSANGTNVNRYSMEVGKELLKGAKGLEESLRMLVNLQEASEMMVKPQRKSRITLLEVDDEKEEDERSKVVERNQVALPRFSFDKPSKRSNSSFSDGSSKFSTHQWSAAGDTAADTRSVRSVSYEKPTSEKGRISNVIAKLMGLEEVPVKVDSYPRRDEIKKTGDSRMNIVNTPSKPVKDSVIPQKVDQYPRLESYSKRGEVVKNEDIYKSTVKKTSRASNERKPQQFHDSNTNGESRVTQINKNNRADRVSQKQERQSNGEAKEKMHSKRRSLDVVEKSQADKKKAIRTEKSNEIKLVPRSNHIQEPERRVQKSKQDSQQTKPIKNTNSASKELKPQPVEGNQKVKVSTPKAQEQEPVQQKMVPVARKKVDAIAVARIEYPRTKEEALRRRKRTINNLPTLKQKLSVLKETNRKEVHICSEPEEVKTIKANSISNAKETESTTPSYDIVPICENETKITTEIKRDPQITNEAKSVPQITSEIIVSGTNAGILGNTNLLENKPKKASYSSIQVALTEQEKQLKEILIKDQLFLSTAEALFKLNIPVGFLHVEDHSHHDNETKLKLDCGYEILKRKARSQELCVHPYVKPSIGSASITYLDELVKQLYKDLEGVRLYGRDMRNKYDETDYLHHMLEKDIHNKNPDINSFWDFGWHITTFTFVEKDEFVCDVEQDMLCRLVDEIVDDLLSM</sequence>
<dbReference type="AlphaFoldDB" id="A0AAD5CY93"/>
<dbReference type="PANTHER" id="PTHR34282:SF1">
    <property type="entry name" value="DUF3741 DOMAIN-CONTAINING PROTEIN"/>
    <property type="match status" value="1"/>
</dbReference>
<feature type="compositionally biased region" description="Polar residues" evidence="1">
    <location>
        <begin position="55"/>
        <end position="80"/>
    </location>
</feature>
<reference evidence="2" key="1">
    <citation type="submission" date="2022-06" db="EMBL/GenBank/DDBJ databases">
        <title>Uncovering the hologenomic basis of an extraordinary plant invasion.</title>
        <authorList>
            <person name="Bieker V.C."/>
            <person name="Martin M.D."/>
            <person name="Gilbert T."/>
            <person name="Hodgins K."/>
            <person name="Battlay P."/>
            <person name="Petersen B."/>
            <person name="Wilson J."/>
        </authorList>
    </citation>
    <scope>NUCLEOTIDE SEQUENCE</scope>
    <source>
        <strain evidence="2">AA19_3_7</strain>
        <tissue evidence="2">Leaf</tissue>
    </source>
</reference>
<protein>
    <recommendedName>
        <fullName evidence="4">DUF3741 domain-containing protein</fullName>
    </recommendedName>
</protein>
<dbReference type="PANTHER" id="PTHR34282">
    <property type="entry name" value="OS01G0228800 PROTEIN-RELATED"/>
    <property type="match status" value="1"/>
</dbReference>
<feature type="region of interest" description="Disordered" evidence="1">
    <location>
        <begin position="16"/>
        <end position="89"/>
    </location>
</feature>
<evidence type="ECO:0000313" key="2">
    <source>
        <dbReference type="EMBL" id="KAI7749209.1"/>
    </source>
</evidence>
<feature type="region of interest" description="Disordered" evidence="1">
    <location>
        <begin position="337"/>
        <end position="366"/>
    </location>
</feature>
<accession>A0AAD5CY93</accession>
<keyword evidence="3" id="KW-1185">Reference proteome</keyword>
<evidence type="ECO:0000313" key="3">
    <source>
        <dbReference type="Proteomes" id="UP001206925"/>
    </source>
</evidence>
<feature type="compositionally biased region" description="Polar residues" evidence="1">
    <location>
        <begin position="498"/>
        <end position="512"/>
    </location>
</feature>
<feature type="region of interest" description="Disordered" evidence="1">
    <location>
        <begin position="392"/>
        <end position="544"/>
    </location>
</feature>
<evidence type="ECO:0008006" key="4">
    <source>
        <dbReference type="Google" id="ProtNLM"/>
    </source>
</evidence>
<feature type="compositionally biased region" description="Basic and acidic residues" evidence="1">
    <location>
        <begin position="426"/>
        <end position="475"/>
    </location>
</feature>
<feature type="compositionally biased region" description="Polar residues" evidence="1">
    <location>
        <begin position="408"/>
        <end position="425"/>
    </location>
</feature>
<comment type="caution">
    <text evidence="2">The sequence shown here is derived from an EMBL/GenBank/DDBJ whole genome shotgun (WGS) entry which is preliminary data.</text>
</comment>
<feature type="compositionally biased region" description="Basic and acidic residues" evidence="1">
    <location>
        <begin position="484"/>
        <end position="497"/>
    </location>
</feature>
<evidence type="ECO:0000256" key="1">
    <source>
        <dbReference type="SAM" id="MobiDB-lite"/>
    </source>
</evidence>
<gene>
    <name evidence="2" type="ORF">M8C21_020270</name>
</gene>
<feature type="compositionally biased region" description="Low complexity" evidence="1">
    <location>
        <begin position="269"/>
        <end position="282"/>
    </location>
</feature>
<dbReference type="Proteomes" id="UP001206925">
    <property type="component" value="Unassembled WGS sequence"/>
</dbReference>
<feature type="region of interest" description="Disordered" evidence="1">
    <location>
        <begin position="262"/>
        <end position="310"/>
    </location>
</feature>
<name>A0AAD5CY93_AMBAR</name>